<dbReference type="EMBL" id="CAUJNA010002101">
    <property type="protein sequence ID" value="CAJ1390566.1"/>
    <property type="molecule type" value="Genomic_DNA"/>
</dbReference>
<reference evidence="2" key="1">
    <citation type="submission" date="2023-08" db="EMBL/GenBank/DDBJ databases">
        <authorList>
            <person name="Chen Y."/>
            <person name="Shah S."/>
            <person name="Dougan E. K."/>
            <person name="Thang M."/>
            <person name="Chan C."/>
        </authorList>
    </citation>
    <scope>NUCLEOTIDE SEQUENCE</scope>
</reference>
<name>A0AA36ING5_9DINO</name>
<protein>
    <submittedName>
        <fullName evidence="2">Uncharacterized protein</fullName>
    </submittedName>
</protein>
<evidence type="ECO:0000313" key="2">
    <source>
        <dbReference type="EMBL" id="CAJ1390566.1"/>
    </source>
</evidence>
<organism evidence="2 3">
    <name type="scientific">Effrenium voratum</name>
    <dbReference type="NCBI Taxonomy" id="2562239"/>
    <lineage>
        <taxon>Eukaryota</taxon>
        <taxon>Sar</taxon>
        <taxon>Alveolata</taxon>
        <taxon>Dinophyceae</taxon>
        <taxon>Suessiales</taxon>
        <taxon>Symbiodiniaceae</taxon>
        <taxon>Effrenium</taxon>
    </lineage>
</organism>
<dbReference type="AlphaFoldDB" id="A0AA36ING5"/>
<sequence>MCCKWLFGGKKYRDMQEEPKFAVGSPAPRPHMAETIGQTQEERDRRRELAAEQAEKRQDEHLARGVGDSSKVKELQERGQKEELIGRLEEQYARLGEEFPISLRLANLQQRPGVR</sequence>
<keyword evidence="3" id="KW-1185">Reference proteome</keyword>
<gene>
    <name evidence="2" type="ORF">EVOR1521_LOCUS15954</name>
</gene>
<comment type="caution">
    <text evidence="2">The sequence shown here is derived from an EMBL/GenBank/DDBJ whole genome shotgun (WGS) entry which is preliminary data.</text>
</comment>
<proteinExistence type="predicted"/>
<feature type="compositionally biased region" description="Basic and acidic residues" evidence="1">
    <location>
        <begin position="70"/>
        <end position="80"/>
    </location>
</feature>
<evidence type="ECO:0000256" key="1">
    <source>
        <dbReference type="SAM" id="MobiDB-lite"/>
    </source>
</evidence>
<dbReference type="Proteomes" id="UP001178507">
    <property type="component" value="Unassembled WGS sequence"/>
</dbReference>
<evidence type="ECO:0000313" key="3">
    <source>
        <dbReference type="Proteomes" id="UP001178507"/>
    </source>
</evidence>
<accession>A0AA36ING5</accession>
<feature type="region of interest" description="Disordered" evidence="1">
    <location>
        <begin position="21"/>
        <end position="80"/>
    </location>
</feature>
<feature type="compositionally biased region" description="Basic and acidic residues" evidence="1">
    <location>
        <begin position="40"/>
        <end position="63"/>
    </location>
</feature>